<evidence type="ECO:0000313" key="2">
    <source>
        <dbReference type="Proteomes" id="UP000763641"/>
    </source>
</evidence>
<reference evidence="1 2" key="1">
    <citation type="submission" date="2020-12" db="EMBL/GenBank/DDBJ databases">
        <title>Sphingomonas sp.</title>
        <authorList>
            <person name="Kim M.K."/>
        </authorList>
    </citation>
    <scope>NUCLEOTIDE SEQUENCE [LARGE SCALE GENOMIC DNA]</scope>
    <source>
        <strain evidence="1 2">BT552</strain>
    </source>
</reference>
<keyword evidence="2" id="KW-1185">Reference proteome</keyword>
<sequence>MIDAAISAEDTPARIQVSRAASAVANASARDVGRFTGSVAGNVALAAAPGATLSRVAALRRLRVARPRRTFDPPQIGWVKETTKSKKPWKAYNDAATGARPGPAPTLMRTMVDGSKRPVKFDGVRGDYVIDRKMKVVDAPNARAQLLRQSGVLAEHHLIGLWEVPTAAQKTKALKLFKKMNVTNIHVKVVKR</sequence>
<dbReference type="Proteomes" id="UP000763641">
    <property type="component" value="Unassembled WGS sequence"/>
</dbReference>
<organism evidence="1 2">
    <name type="scientific">Sphingomonas longa</name>
    <dbReference type="NCBI Taxonomy" id="2778730"/>
    <lineage>
        <taxon>Bacteria</taxon>
        <taxon>Pseudomonadati</taxon>
        <taxon>Pseudomonadota</taxon>
        <taxon>Alphaproteobacteria</taxon>
        <taxon>Sphingomonadales</taxon>
        <taxon>Sphingomonadaceae</taxon>
        <taxon>Sphingomonas</taxon>
    </lineage>
</organism>
<name>A0ABS2D374_9SPHN</name>
<evidence type="ECO:0000313" key="1">
    <source>
        <dbReference type="EMBL" id="MBM6575377.1"/>
    </source>
</evidence>
<protein>
    <submittedName>
        <fullName evidence="1">Uncharacterized protein</fullName>
    </submittedName>
</protein>
<proteinExistence type="predicted"/>
<comment type="caution">
    <text evidence="1">The sequence shown here is derived from an EMBL/GenBank/DDBJ whole genome shotgun (WGS) entry which is preliminary data.</text>
</comment>
<accession>A0ABS2D374</accession>
<dbReference type="RefSeq" id="WP_204194219.1">
    <property type="nucleotide sequence ID" value="NZ_JAFEMC010000001.1"/>
</dbReference>
<dbReference type="EMBL" id="JAFEMC010000001">
    <property type="protein sequence ID" value="MBM6575377.1"/>
    <property type="molecule type" value="Genomic_DNA"/>
</dbReference>
<gene>
    <name evidence="1" type="ORF">ILT43_03270</name>
</gene>